<reference evidence="2 3" key="1">
    <citation type="journal article" date="2012" name="J. Bacteriol.">
        <title>Genome sequence of an alkane-degrading bacterium, Alcanivorax pacificus type strain W11-5, isolated from deep sea sediment.</title>
        <authorList>
            <person name="Lai Q."/>
            <person name="Shao Z."/>
        </authorList>
    </citation>
    <scope>NUCLEOTIDE SEQUENCE [LARGE SCALE GENOMIC DNA]</scope>
    <source>
        <strain evidence="2 3">W11-5</strain>
    </source>
</reference>
<evidence type="ECO:0000313" key="2">
    <source>
        <dbReference type="EMBL" id="AJD50096.1"/>
    </source>
</evidence>
<keyword evidence="1" id="KW-1133">Transmembrane helix</keyword>
<accession>A0A0B4XSC1</accession>
<dbReference type="KEGG" id="apac:S7S_18420"/>
<dbReference type="EMBL" id="CP004387">
    <property type="protein sequence ID" value="AJD50096.1"/>
    <property type="molecule type" value="Genomic_DNA"/>
</dbReference>
<dbReference type="HOGENOM" id="CLU_144601_0_0_6"/>
<feature type="transmembrane region" description="Helical" evidence="1">
    <location>
        <begin position="5"/>
        <end position="25"/>
    </location>
</feature>
<proteinExistence type="predicted"/>
<dbReference type="AlphaFoldDB" id="A0A0B4XSC1"/>
<keyword evidence="3" id="KW-1185">Reference proteome</keyword>
<sequence length="131" mass="14736">MISYLYWLLVATLVFALLFGFGVRLGKWKPALLIAVILVAASTLLYYFYLEQMFVKRWGGSMSISIPAGQMHMGATWKDDNLWIQNYDPQRNICIFSEYARGNLLEGRVILRDCNPLMPAQGAPATGQSAP</sequence>
<keyword evidence="1" id="KW-0472">Membrane</keyword>
<keyword evidence="1" id="KW-0812">Transmembrane</keyword>
<dbReference type="OrthoDB" id="5735142at2"/>
<protein>
    <submittedName>
        <fullName evidence="2">Uncharacterized protein</fullName>
    </submittedName>
</protein>
<evidence type="ECO:0000256" key="1">
    <source>
        <dbReference type="SAM" id="Phobius"/>
    </source>
</evidence>
<name>A0A0B4XSC1_9GAMM</name>
<dbReference type="STRING" id="391936.S7S_18420"/>
<feature type="transmembrane region" description="Helical" evidence="1">
    <location>
        <begin position="31"/>
        <end position="49"/>
    </location>
</feature>
<gene>
    <name evidence="2" type="ORF">S7S_18420</name>
</gene>
<dbReference type="RefSeq" id="WP_008734447.1">
    <property type="nucleotide sequence ID" value="NZ_CP004387.1"/>
</dbReference>
<evidence type="ECO:0000313" key="3">
    <source>
        <dbReference type="Proteomes" id="UP000006764"/>
    </source>
</evidence>
<organism evidence="2 3">
    <name type="scientific">Isoalcanivorax pacificus W11-5</name>
    <dbReference type="NCBI Taxonomy" id="391936"/>
    <lineage>
        <taxon>Bacteria</taxon>
        <taxon>Pseudomonadati</taxon>
        <taxon>Pseudomonadota</taxon>
        <taxon>Gammaproteobacteria</taxon>
        <taxon>Oceanospirillales</taxon>
        <taxon>Alcanivoracaceae</taxon>
        <taxon>Isoalcanivorax</taxon>
    </lineage>
</organism>
<dbReference type="Proteomes" id="UP000006764">
    <property type="component" value="Chromosome"/>
</dbReference>